<dbReference type="InterPro" id="IPR010131">
    <property type="entry name" value="MdtP/NodT-like"/>
</dbReference>
<proteinExistence type="inferred from homology"/>
<dbReference type="Gene3D" id="1.20.1600.10">
    <property type="entry name" value="Outer membrane efflux proteins (OEP)"/>
    <property type="match status" value="1"/>
</dbReference>
<dbReference type="PANTHER" id="PTHR30203:SF25">
    <property type="entry name" value="OUTER MEMBRANE PROTEIN-RELATED"/>
    <property type="match status" value="1"/>
</dbReference>
<feature type="chain" id="PRO_5031604429" evidence="2">
    <location>
        <begin position="23"/>
        <end position="496"/>
    </location>
</feature>
<dbReference type="RefSeq" id="WP_257030598.1">
    <property type="nucleotide sequence ID" value="NZ_JACCAS010000002.1"/>
</dbReference>
<feature type="signal peptide" evidence="2">
    <location>
        <begin position="1"/>
        <end position="22"/>
    </location>
</feature>
<dbReference type="PROSITE" id="PS51257">
    <property type="entry name" value="PROKAR_LIPOPROTEIN"/>
    <property type="match status" value="1"/>
</dbReference>
<dbReference type="GO" id="GO:0005886">
    <property type="term" value="C:plasma membrane"/>
    <property type="evidence" value="ECO:0007669"/>
    <property type="project" value="UniProtKB-SubCell"/>
</dbReference>
<comment type="similarity">
    <text evidence="1 2">Belongs to the outer membrane factor (OMF) (TC 1.B.17) family.</text>
</comment>
<evidence type="ECO:0000256" key="1">
    <source>
        <dbReference type="ARBA" id="ARBA00007613"/>
    </source>
</evidence>
<dbReference type="EMBL" id="JACCAS010000002">
    <property type="protein sequence ID" value="NYH25964.1"/>
    <property type="molecule type" value="Genomic_DNA"/>
</dbReference>
<dbReference type="SUPFAM" id="SSF56954">
    <property type="entry name" value="Outer membrane efflux proteins (OEP)"/>
    <property type="match status" value="1"/>
</dbReference>
<accession>A0A7Y9WRU8</accession>
<dbReference type="Proteomes" id="UP000540929">
    <property type="component" value="Unassembled WGS sequence"/>
</dbReference>
<dbReference type="Gene3D" id="2.20.200.10">
    <property type="entry name" value="Outer membrane efflux proteins (OEP)"/>
    <property type="match status" value="1"/>
</dbReference>
<reference evidence="3 4" key="1">
    <citation type="submission" date="2020-07" db="EMBL/GenBank/DDBJ databases">
        <title>Exploring microbial biodiversity for novel pathways involved in the catabolism of aromatic compounds derived from lignin.</title>
        <authorList>
            <person name="Elkins J."/>
        </authorList>
    </citation>
    <scope>NUCLEOTIDE SEQUENCE [LARGE SCALE GENOMIC DNA]</scope>
    <source>
        <strain evidence="3 4">H2C3C</strain>
    </source>
</reference>
<gene>
    <name evidence="3" type="ORF">GGD40_005535</name>
</gene>
<sequence length="496" mass="51970">MRATIKMSASSVSALFAAAVLLAGCAVGPDYHNPSVSLPATFAHAPEVASRATAQPGPLLSTWWQGFDDPEMNRVIDIALAQNLDLAQAMARVSEVRAGLESARSALLPSAEFDAQAARAHLSLEDPNVAAQAASLPGYNRNSYDYSVTAGATWEIDLAGGLRRSAEAARADYEGSQAAMVAARLEVISSAADTYVLTRTLQARLQLAQQETATQQDRVRLVGLLAARGLAPDFQLQQAKGALAAVSASVPALQAGLVSARNALDVLMGRNPGTPDPALDSAAPIPGAPAINTATGPAELLRRRPDIVVAERRLAASNARIGEALSDYYPKFSLSALAGSTTTVGGHLFESPANEALGVFGLRWRLFDFGRVDAEVKAARGRNAEALAAYRQSVLQASADVENAFSALAKYDQQQQILKDGENSLAQARASTSAGYRNGRNSQLDLVEADAQLQRIQEARILAQSATARSAIASFKALGGGWDADPATAPQTVVSN</sequence>
<keyword evidence="2 3" id="KW-0449">Lipoprotein</keyword>
<evidence type="ECO:0000313" key="3">
    <source>
        <dbReference type="EMBL" id="NYH25964.1"/>
    </source>
</evidence>
<keyword evidence="2" id="KW-0564">Palmitate</keyword>
<protein>
    <submittedName>
        <fullName evidence="3">NodT family efflux transporter outer membrane factor (OMF) lipoprotein</fullName>
    </submittedName>
</protein>
<dbReference type="InterPro" id="IPR003423">
    <property type="entry name" value="OMP_efflux"/>
</dbReference>
<evidence type="ECO:0000256" key="2">
    <source>
        <dbReference type="RuleBase" id="RU362097"/>
    </source>
</evidence>
<keyword evidence="4" id="KW-1185">Reference proteome</keyword>
<keyword evidence="2" id="KW-0732">Signal</keyword>
<keyword evidence="2" id="KW-0812">Transmembrane</keyword>
<keyword evidence="2" id="KW-0472">Membrane</keyword>
<keyword evidence="2" id="KW-1134">Transmembrane beta strand</keyword>
<evidence type="ECO:0000313" key="4">
    <source>
        <dbReference type="Proteomes" id="UP000540929"/>
    </source>
</evidence>
<dbReference type="PANTHER" id="PTHR30203">
    <property type="entry name" value="OUTER MEMBRANE CATION EFFLUX PROTEIN"/>
    <property type="match status" value="1"/>
</dbReference>
<dbReference type="Pfam" id="PF02321">
    <property type="entry name" value="OEP"/>
    <property type="match status" value="2"/>
</dbReference>
<organism evidence="3 4">
    <name type="scientific">Paraburkholderia bryophila</name>
    <dbReference type="NCBI Taxonomy" id="420952"/>
    <lineage>
        <taxon>Bacteria</taxon>
        <taxon>Pseudomonadati</taxon>
        <taxon>Pseudomonadota</taxon>
        <taxon>Betaproteobacteria</taxon>
        <taxon>Burkholderiales</taxon>
        <taxon>Burkholderiaceae</taxon>
        <taxon>Paraburkholderia</taxon>
    </lineage>
</organism>
<name>A0A7Y9WRU8_9BURK</name>
<comment type="caution">
    <text evidence="3">The sequence shown here is derived from an EMBL/GenBank/DDBJ whole genome shotgun (WGS) entry which is preliminary data.</text>
</comment>
<comment type="subcellular location">
    <subcellularLocation>
        <location evidence="2">Cell membrane</location>
        <topology evidence="2">Lipid-anchor</topology>
    </subcellularLocation>
</comment>
<dbReference type="NCBIfam" id="TIGR01845">
    <property type="entry name" value="outer_NodT"/>
    <property type="match status" value="1"/>
</dbReference>
<dbReference type="GO" id="GO:0015562">
    <property type="term" value="F:efflux transmembrane transporter activity"/>
    <property type="evidence" value="ECO:0007669"/>
    <property type="project" value="InterPro"/>
</dbReference>
<dbReference type="AlphaFoldDB" id="A0A7Y9WRU8"/>